<gene>
    <name evidence="3" type="ORF">ARALYDRAFT_893570</name>
</gene>
<name>D7KXG0_ARALL</name>
<evidence type="ECO:0000313" key="4">
    <source>
        <dbReference type="Proteomes" id="UP000008694"/>
    </source>
</evidence>
<reference evidence="4" key="1">
    <citation type="journal article" date="2011" name="Nat. Genet.">
        <title>The Arabidopsis lyrata genome sequence and the basis of rapid genome size change.</title>
        <authorList>
            <person name="Hu T.T."/>
            <person name="Pattyn P."/>
            <person name="Bakker E.G."/>
            <person name="Cao J."/>
            <person name="Cheng J.-F."/>
            <person name="Clark R.M."/>
            <person name="Fahlgren N."/>
            <person name="Fawcett J.A."/>
            <person name="Grimwood J."/>
            <person name="Gundlach H."/>
            <person name="Haberer G."/>
            <person name="Hollister J.D."/>
            <person name="Ossowski S."/>
            <person name="Ottilar R.P."/>
            <person name="Salamov A.A."/>
            <person name="Schneeberger K."/>
            <person name="Spannagl M."/>
            <person name="Wang X."/>
            <person name="Yang L."/>
            <person name="Nasrallah M.E."/>
            <person name="Bergelson J."/>
            <person name="Carrington J.C."/>
            <person name="Gaut B.S."/>
            <person name="Schmutz J."/>
            <person name="Mayer K.F.X."/>
            <person name="Van de Peer Y."/>
            <person name="Grigoriev I.V."/>
            <person name="Nordborg M."/>
            <person name="Weigel D."/>
            <person name="Guo Y.-L."/>
        </authorList>
    </citation>
    <scope>NUCLEOTIDE SEQUENCE [LARGE SCALE GENOMIC DNA]</scope>
    <source>
        <strain evidence="4">cv. MN47</strain>
    </source>
</reference>
<feature type="signal peptide" evidence="2">
    <location>
        <begin position="1"/>
        <end position="19"/>
    </location>
</feature>
<proteinExistence type="predicted"/>
<dbReference type="HOGENOM" id="CLU_2593001_0_0_1"/>
<dbReference type="Proteomes" id="UP000008694">
    <property type="component" value="Unassembled WGS sequence"/>
</dbReference>
<dbReference type="EMBL" id="GL348714">
    <property type="protein sequence ID" value="EFH62913.1"/>
    <property type="molecule type" value="Genomic_DNA"/>
</dbReference>
<accession>D7KXG0</accession>
<keyword evidence="4" id="KW-1185">Reference proteome</keyword>
<sequence>MSNLWFKMLVLSMVKASSSKPKRIENRLLLLSPMLMPQFLNMHASAETSKQQASNNQNGSRISTINNNGYYRNDNGYIND</sequence>
<dbReference type="AlphaFoldDB" id="D7KXG0"/>
<evidence type="ECO:0000256" key="1">
    <source>
        <dbReference type="SAM" id="MobiDB-lite"/>
    </source>
</evidence>
<feature type="compositionally biased region" description="Low complexity" evidence="1">
    <location>
        <begin position="65"/>
        <end position="80"/>
    </location>
</feature>
<evidence type="ECO:0000313" key="3">
    <source>
        <dbReference type="EMBL" id="EFH62913.1"/>
    </source>
</evidence>
<evidence type="ECO:0000256" key="2">
    <source>
        <dbReference type="SAM" id="SignalP"/>
    </source>
</evidence>
<dbReference type="Gramene" id="scaffold_200644.1">
    <property type="protein sequence ID" value="scaffold_200644.1"/>
    <property type="gene ID" value="scaffold_200644.1"/>
</dbReference>
<organism evidence="4">
    <name type="scientific">Arabidopsis lyrata subsp. lyrata</name>
    <name type="common">Lyre-leaved rock-cress</name>
    <dbReference type="NCBI Taxonomy" id="81972"/>
    <lineage>
        <taxon>Eukaryota</taxon>
        <taxon>Viridiplantae</taxon>
        <taxon>Streptophyta</taxon>
        <taxon>Embryophyta</taxon>
        <taxon>Tracheophyta</taxon>
        <taxon>Spermatophyta</taxon>
        <taxon>Magnoliopsida</taxon>
        <taxon>eudicotyledons</taxon>
        <taxon>Gunneridae</taxon>
        <taxon>Pentapetalae</taxon>
        <taxon>rosids</taxon>
        <taxon>malvids</taxon>
        <taxon>Brassicales</taxon>
        <taxon>Brassicaceae</taxon>
        <taxon>Camelineae</taxon>
        <taxon>Arabidopsis</taxon>
    </lineage>
</organism>
<protein>
    <submittedName>
        <fullName evidence="3">Predicted protein</fullName>
    </submittedName>
</protein>
<keyword evidence="2" id="KW-0732">Signal</keyword>
<feature type="chain" id="PRO_5003102030" evidence="2">
    <location>
        <begin position="20"/>
        <end position="80"/>
    </location>
</feature>
<feature type="compositionally biased region" description="Polar residues" evidence="1">
    <location>
        <begin position="46"/>
        <end position="64"/>
    </location>
</feature>
<feature type="region of interest" description="Disordered" evidence="1">
    <location>
        <begin position="45"/>
        <end position="80"/>
    </location>
</feature>